<dbReference type="EMBL" id="LXQE01000172">
    <property type="protein sequence ID" value="RCJ31772.1"/>
    <property type="molecule type" value="Genomic_DNA"/>
</dbReference>
<organism evidence="2 3">
    <name type="scientific">Nostoc punctiforme NIES-2108</name>
    <dbReference type="NCBI Taxonomy" id="1356359"/>
    <lineage>
        <taxon>Bacteria</taxon>
        <taxon>Bacillati</taxon>
        <taxon>Cyanobacteriota</taxon>
        <taxon>Cyanophyceae</taxon>
        <taxon>Nostocales</taxon>
        <taxon>Nostocaceae</taxon>
        <taxon>Nostoc</taxon>
    </lineage>
</organism>
<dbReference type="GO" id="GO:0016020">
    <property type="term" value="C:membrane"/>
    <property type="evidence" value="ECO:0007669"/>
    <property type="project" value="InterPro"/>
</dbReference>
<reference evidence="2 3" key="1">
    <citation type="submission" date="2016-04" db="EMBL/GenBank/DDBJ databases">
        <authorList>
            <person name="Evans L.H."/>
            <person name="Alamgir A."/>
            <person name="Owens N."/>
            <person name="Weber N.D."/>
            <person name="Virtaneva K."/>
            <person name="Barbian K."/>
            <person name="Babar A."/>
            <person name="Rosenke K."/>
        </authorList>
    </citation>
    <scope>NUCLEOTIDE SEQUENCE [LARGE SCALE GENOMIC DNA]</scope>
    <source>
        <strain evidence="2">NIES-2108</strain>
    </source>
</reference>
<evidence type="ECO:0000313" key="2">
    <source>
        <dbReference type="EMBL" id="RCJ31772.1"/>
    </source>
</evidence>
<dbReference type="InterPro" id="IPR025193">
    <property type="entry name" value="DUF4114"/>
</dbReference>
<proteinExistence type="predicted"/>
<dbReference type="SUPFAM" id="SSF49313">
    <property type="entry name" value="Cadherin-like"/>
    <property type="match status" value="1"/>
</dbReference>
<gene>
    <name evidence="2" type="ORF">A6769_29790</name>
</gene>
<dbReference type="Pfam" id="PF13448">
    <property type="entry name" value="DUF4114"/>
    <property type="match status" value="1"/>
</dbReference>
<comment type="caution">
    <text evidence="2">The sequence shown here is derived from an EMBL/GenBank/DDBJ whole genome shotgun (WGS) entry which is preliminary data.</text>
</comment>
<dbReference type="InterPro" id="IPR015919">
    <property type="entry name" value="Cadherin-like_sf"/>
</dbReference>
<sequence>MSANTKLRFLPVANYNGTPDSLSVHALDNTYSGGFTENNPVTIDTTENGNSTSISADTATISTSISAVNDAPTDLELSANTVNDEAAANTVIGTFNSTDPDQNDIFAYSLVSGIDDTDNNAFTIDGNTLKINNSPDFQTKSSYKIRVRTTDNASLNFEKELTINVNDEIPSRLSNPNDDVFNITGQDAKTTLEVQLTGHNSPVVNELGLFTVDDPQGTINGIAPGGEGYAQAAILRSEVILSAIANNPNGFDTNNLSTLLQLDSGQNFRFLLVQDGTLDSVRNDPNSIGKLLFSSISTQKITDLGDNSFSLGWKNASGKSSTEFNDLVVKINQTDQALPLGTNLQGQFQGEVIDLRDVEQSVEAEFNIYREASYNNYVGFYQVTDENGGIDTNGDGNADVLTGQAGYIQAAVSSRVAGIDLSVSNQGSASFTGTFQPGTIFAPFIIVNATPDALLDNNSSNDPAVYFTFLGANSDHTDHIRLLASNTFGFEDLANAGDKDFNDLIIKVNLTTAALG</sequence>
<evidence type="ECO:0000259" key="1">
    <source>
        <dbReference type="PROSITE" id="PS50268"/>
    </source>
</evidence>
<dbReference type="Proteomes" id="UP000252085">
    <property type="component" value="Unassembled WGS sequence"/>
</dbReference>
<evidence type="ECO:0000313" key="3">
    <source>
        <dbReference type="Proteomes" id="UP000252085"/>
    </source>
</evidence>
<dbReference type="GO" id="GO:0005509">
    <property type="term" value="F:calcium ion binding"/>
    <property type="evidence" value="ECO:0007669"/>
    <property type="project" value="InterPro"/>
</dbReference>
<dbReference type="PROSITE" id="PS50268">
    <property type="entry name" value="CADHERIN_2"/>
    <property type="match status" value="1"/>
</dbReference>
<feature type="domain" description="Cadherin" evidence="1">
    <location>
        <begin position="81"/>
        <end position="178"/>
    </location>
</feature>
<protein>
    <recommendedName>
        <fullName evidence="1">Cadherin domain-containing protein</fullName>
    </recommendedName>
</protein>
<dbReference type="InterPro" id="IPR002126">
    <property type="entry name" value="Cadherin-like_dom"/>
</dbReference>
<name>A0A367R8L7_NOSPU</name>
<dbReference type="GO" id="GO:0007156">
    <property type="term" value="P:homophilic cell adhesion via plasma membrane adhesion molecules"/>
    <property type="evidence" value="ECO:0007669"/>
    <property type="project" value="InterPro"/>
</dbReference>
<dbReference type="AlphaFoldDB" id="A0A367R8L7"/>
<dbReference type="Gene3D" id="2.60.40.60">
    <property type="entry name" value="Cadherins"/>
    <property type="match status" value="1"/>
</dbReference>
<accession>A0A367R8L7</accession>